<accession>A0A1J5GQ02</accession>
<comment type="caution">
    <text evidence="1">The sequence shown here is derived from an EMBL/GenBank/DDBJ whole genome shotgun (WGS) entry which is preliminary data.</text>
</comment>
<dbReference type="Proteomes" id="UP000230646">
    <property type="component" value="Unassembled WGS sequence"/>
</dbReference>
<evidence type="ECO:0000313" key="3">
    <source>
        <dbReference type="Proteomes" id="UP000182763"/>
    </source>
</evidence>
<evidence type="ECO:0000313" key="2">
    <source>
        <dbReference type="EMBL" id="PIY31704.1"/>
    </source>
</evidence>
<dbReference type="Proteomes" id="UP000182763">
    <property type="component" value="Unassembled WGS sequence"/>
</dbReference>
<name>A0A1J5GQ02_9BACT</name>
<dbReference type="EMBL" id="PFKO01000308">
    <property type="protein sequence ID" value="PIY31704.1"/>
    <property type="molecule type" value="Genomic_DNA"/>
</dbReference>
<accession>A0A2M7PMU7</accession>
<evidence type="ECO:0000313" key="1">
    <source>
        <dbReference type="EMBL" id="OIP74897.1"/>
    </source>
</evidence>
<dbReference type="RefSeq" id="WP_406608145.1">
    <property type="nucleotide sequence ID" value="NZ_PFKO01000308.1"/>
</dbReference>
<dbReference type="AlphaFoldDB" id="A0A1J5GQ02"/>
<gene>
    <name evidence="1" type="ORF">AUK42_00520</name>
    <name evidence="2" type="ORF">COZ07_08315</name>
</gene>
<evidence type="ECO:0000313" key="4">
    <source>
        <dbReference type="Proteomes" id="UP000230646"/>
    </source>
</evidence>
<reference evidence="2 4" key="2">
    <citation type="submission" date="2017-09" db="EMBL/GenBank/DDBJ databases">
        <title>Depth-based differentiation of microbial function through sediment-hosted aquifers and enrichment of novel symbionts in the deep terrestrial subsurface.</title>
        <authorList>
            <person name="Probst A.J."/>
            <person name="Ladd B."/>
            <person name="Jarett J.K."/>
            <person name="Geller-Mcgrath D.E."/>
            <person name="Sieber C.M."/>
            <person name="Emerson J.B."/>
            <person name="Anantharaman K."/>
            <person name="Thomas B.C."/>
            <person name="Malmstrom R."/>
            <person name="Stieglmeier M."/>
            <person name="Klingl A."/>
            <person name="Woyke T."/>
            <person name="Ryan C.M."/>
            <person name="Banfield J.F."/>
        </authorList>
    </citation>
    <scope>NUCLEOTIDE SEQUENCE [LARGE SCALE GENOMIC DNA]</scope>
    <source>
        <strain evidence="2">CG_4_10_14_3_um_filter_34_13</strain>
    </source>
</reference>
<dbReference type="EMBL" id="MNYY01000011">
    <property type="protein sequence ID" value="OIP74897.1"/>
    <property type="molecule type" value="Genomic_DNA"/>
</dbReference>
<organism evidence="1 3">
    <name type="scientific">Candidatus Infernicultor aquiphilus</name>
    <dbReference type="NCBI Taxonomy" id="1805029"/>
    <lineage>
        <taxon>Bacteria</taxon>
        <taxon>Pseudomonadati</taxon>
        <taxon>Atribacterota</taxon>
        <taxon>Candidatus Phoenicimicrobiia</taxon>
        <taxon>Candidatus Pheonicimicrobiales</taxon>
        <taxon>Candidatus Phoenicimicrobiaceae</taxon>
        <taxon>Candidatus Infernicultor</taxon>
    </lineage>
</organism>
<sequence length="61" mass="7083">MIIDTIEGCFPFERLDTDNYLFNKEISADASYSEILKMIIETKGKTQRFYLDAAEVSMPLR</sequence>
<proteinExistence type="predicted"/>
<reference evidence="1 3" key="1">
    <citation type="journal article" date="2016" name="Environ. Microbiol.">
        <title>Genomic resolution of a cold subsurface aquifer community provides metabolic insights for novel microbes adapted to high CO concentrations.</title>
        <authorList>
            <person name="Probst A.J."/>
            <person name="Castelle C.J."/>
            <person name="Singh A."/>
            <person name="Brown C.T."/>
            <person name="Anantharaman K."/>
            <person name="Sharon I."/>
            <person name="Hug L.A."/>
            <person name="Burstein D."/>
            <person name="Emerson J.B."/>
            <person name="Thomas B.C."/>
            <person name="Banfield J.F."/>
        </authorList>
    </citation>
    <scope>NUCLEOTIDE SEQUENCE [LARGE SCALE GENOMIC DNA]</scope>
    <source>
        <strain evidence="1">CG2_30_33_13</strain>
    </source>
</reference>
<protein>
    <submittedName>
        <fullName evidence="1">Uncharacterized protein</fullName>
    </submittedName>
</protein>